<evidence type="ECO:0000313" key="6">
    <source>
        <dbReference type="EMBL" id="ADD45252.1"/>
    </source>
</evidence>
<evidence type="ECO:0000259" key="5">
    <source>
        <dbReference type="Pfam" id="PF00135"/>
    </source>
</evidence>
<dbReference type="PANTHER" id="PTHR11559">
    <property type="entry name" value="CARBOXYLESTERASE"/>
    <property type="match status" value="1"/>
</dbReference>
<dbReference type="KEGG" id="sna:Snas_5622"/>
<evidence type="ECO:0000256" key="4">
    <source>
        <dbReference type="SAM" id="MobiDB-lite"/>
    </source>
</evidence>
<name>D3PX28_STANL</name>
<dbReference type="Gene3D" id="3.40.50.1820">
    <property type="entry name" value="alpha/beta hydrolase"/>
    <property type="match status" value="1"/>
</dbReference>
<protein>
    <recommendedName>
        <fullName evidence="3">Carboxylic ester hydrolase</fullName>
        <ecNumber evidence="3">3.1.1.-</ecNumber>
    </recommendedName>
</protein>
<comment type="similarity">
    <text evidence="1 3">Belongs to the type-B carboxylesterase/lipase family.</text>
</comment>
<dbReference type="eggNOG" id="COG2272">
    <property type="taxonomic scope" value="Bacteria"/>
</dbReference>
<reference evidence="6 7" key="1">
    <citation type="journal article" date="2009" name="Stand. Genomic Sci.">
        <title>Complete genome sequence of Stackebrandtia nassauensis type strain (LLR-40K-21).</title>
        <authorList>
            <person name="Munk C."/>
            <person name="Lapidus A."/>
            <person name="Copeland A."/>
            <person name="Jando M."/>
            <person name="Mayilraj S."/>
            <person name="Glavina Del Rio T."/>
            <person name="Nolan M."/>
            <person name="Chen F."/>
            <person name="Lucas S."/>
            <person name="Tice H."/>
            <person name="Cheng J.F."/>
            <person name="Han C."/>
            <person name="Detter J.C."/>
            <person name="Bruce D."/>
            <person name="Goodwin L."/>
            <person name="Chain P."/>
            <person name="Pitluck S."/>
            <person name="Goker M."/>
            <person name="Ovchinikova G."/>
            <person name="Pati A."/>
            <person name="Ivanova N."/>
            <person name="Mavromatis K."/>
            <person name="Chen A."/>
            <person name="Palaniappan K."/>
            <person name="Land M."/>
            <person name="Hauser L."/>
            <person name="Chang Y.J."/>
            <person name="Jeffries C.D."/>
            <person name="Bristow J."/>
            <person name="Eisen J.A."/>
            <person name="Markowitz V."/>
            <person name="Hugenholtz P."/>
            <person name="Kyrpides N.C."/>
            <person name="Klenk H.P."/>
        </authorList>
    </citation>
    <scope>NUCLEOTIDE SEQUENCE [LARGE SCALE GENOMIC DNA]</scope>
    <source>
        <strain evidence="7">DSM 44728 / CIP 108903 / NRRL B-16338 / NBRC 102104 / LLR-40K-21</strain>
    </source>
</reference>
<dbReference type="AlphaFoldDB" id="D3PX28"/>
<keyword evidence="2 3" id="KW-0378">Hydrolase</keyword>
<evidence type="ECO:0000256" key="1">
    <source>
        <dbReference type="ARBA" id="ARBA00005964"/>
    </source>
</evidence>
<sequence>MTRNRKLLTAATAALAVAAIAITTTAYAQDTDPTQNPIVDTNSGPVRGTDSGTVRTYQGIPYAAPPTGDLRWQPPKKAEPWTQPLDATKSGKPCVQPTDQPIAIPGGEEDCLTLNVTSPTKGDNKKPVIVWIHGGSFTYGDGASYGAEKLATRGDAVVVTINYRLGAFGFLSHPDLKNADNLGLRDQQAALKWVRANASAFGGDNRNVTIMGESGGGYSICGHLAAPKSAGLFDKAIIHSAGCVGSADASMTREQAEKNGEDFAERLDCTDVACMRAKDSETILTAAESGHEGYRPFHGTKTLPLSPSEAIESGRINEVPVLHGSNHDEENGRLAGEELATGTPLTEDDYRKRMRETFGDDAEAVMAEYPVSDYASPSNALGAAQTDANWSTHSYDTQKALAKHVPVYAFDIAEPNAPWFNGMPRPSFTIGTGHMQELAYFYDNALFEKRDGDQERLSDALIDYWSRFVHSSDMNERGLPKWKQFKHHRPYTQKLVADLDAIGRTDYATEHHYDFWKSLNR</sequence>
<organism evidence="6 7">
    <name type="scientific">Stackebrandtia nassauensis (strain DSM 44728 / CIP 108903 / NRRL B-16338 / NBRC 102104 / LLR-40K-21)</name>
    <dbReference type="NCBI Taxonomy" id="446470"/>
    <lineage>
        <taxon>Bacteria</taxon>
        <taxon>Bacillati</taxon>
        <taxon>Actinomycetota</taxon>
        <taxon>Actinomycetes</taxon>
        <taxon>Glycomycetales</taxon>
        <taxon>Glycomycetaceae</taxon>
        <taxon>Stackebrandtia</taxon>
    </lineage>
</organism>
<evidence type="ECO:0000313" key="7">
    <source>
        <dbReference type="Proteomes" id="UP000000844"/>
    </source>
</evidence>
<dbReference type="STRING" id="446470.Snas_5622"/>
<dbReference type="Proteomes" id="UP000000844">
    <property type="component" value="Chromosome"/>
</dbReference>
<accession>D3PX28</accession>
<proteinExistence type="inferred from homology"/>
<dbReference type="RefSeq" id="WP_013020823.1">
    <property type="nucleotide sequence ID" value="NC_013947.1"/>
</dbReference>
<dbReference type="InterPro" id="IPR002018">
    <property type="entry name" value="CarbesteraseB"/>
</dbReference>
<keyword evidence="7" id="KW-1185">Reference proteome</keyword>
<dbReference type="EC" id="3.1.1.-" evidence="3"/>
<feature type="chain" id="PRO_5005126347" description="Carboxylic ester hydrolase" evidence="3">
    <location>
        <begin position="29"/>
        <end position="521"/>
    </location>
</feature>
<feature type="region of interest" description="Disordered" evidence="4">
    <location>
        <begin position="30"/>
        <end position="52"/>
    </location>
</feature>
<feature type="compositionally biased region" description="Polar residues" evidence="4">
    <location>
        <begin position="31"/>
        <end position="52"/>
    </location>
</feature>
<feature type="signal peptide" evidence="3">
    <location>
        <begin position="1"/>
        <end position="28"/>
    </location>
</feature>
<dbReference type="GO" id="GO:0016787">
    <property type="term" value="F:hydrolase activity"/>
    <property type="evidence" value="ECO:0007669"/>
    <property type="project" value="UniProtKB-KW"/>
</dbReference>
<dbReference type="PROSITE" id="PS00122">
    <property type="entry name" value="CARBOXYLESTERASE_B_1"/>
    <property type="match status" value="1"/>
</dbReference>
<keyword evidence="3" id="KW-0732">Signal</keyword>
<feature type="domain" description="Carboxylesterase type B" evidence="5">
    <location>
        <begin position="36"/>
        <end position="516"/>
    </location>
</feature>
<dbReference type="SUPFAM" id="SSF53474">
    <property type="entry name" value="alpha/beta-Hydrolases"/>
    <property type="match status" value="1"/>
</dbReference>
<dbReference type="OrthoDB" id="3199405at2"/>
<dbReference type="InterPro" id="IPR019826">
    <property type="entry name" value="Carboxylesterase_B_AS"/>
</dbReference>
<dbReference type="EMBL" id="CP001778">
    <property type="protein sequence ID" value="ADD45252.1"/>
    <property type="molecule type" value="Genomic_DNA"/>
</dbReference>
<gene>
    <name evidence="6" type="ordered locus">Snas_5622</name>
</gene>
<dbReference type="InterPro" id="IPR050309">
    <property type="entry name" value="Type-B_Carboxylest/Lipase"/>
</dbReference>
<dbReference type="InterPro" id="IPR029058">
    <property type="entry name" value="AB_hydrolase_fold"/>
</dbReference>
<dbReference type="HOGENOM" id="CLU_006586_13_0_11"/>
<dbReference type="Pfam" id="PF00135">
    <property type="entry name" value="COesterase"/>
    <property type="match status" value="1"/>
</dbReference>
<evidence type="ECO:0000256" key="3">
    <source>
        <dbReference type="RuleBase" id="RU361235"/>
    </source>
</evidence>
<dbReference type="ESTHER" id="stanl-d3px28">
    <property type="family name" value="Carb_B_Bacteria"/>
</dbReference>
<evidence type="ECO:0000256" key="2">
    <source>
        <dbReference type="ARBA" id="ARBA00022801"/>
    </source>
</evidence>